<dbReference type="PANTHER" id="PTHR10890:SF3">
    <property type="entry name" value="CYSTEINE--TRNA LIGASE, CYTOPLASMIC"/>
    <property type="match status" value="1"/>
</dbReference>
<dbReference type="GO" id="GO:0004817">
    <property type="term" value="F:cysteine-tRNA ligase activity"/>
    <property type="evidence" value="ECO:0007669"/>
    <property type="project" value="InterPro"/>
</dbReference>
<name>A0AAN6PU01_9PEZI</name>
<evidence type="ECO:0000256" key="5">
    <source>
        <dbReference type="ARBA" id="ARBA00022741"/>
    </source>
</evidence>
<dbReference type="InterPro" id="IPR014729">
    <property type="entry name" value="Rossmann-like_a/b/a_fold"/>
</dbReference>
<evidence type="ECO:0000256" key="7">
    <source>
        <dbReference type="ARBA" id="ARBA00022840"/>
    </source>
</evidence>
<dbReference type="InterPro" id="IPR009080">
    <property type="entry name" value="tRNAsynth_Ia_anticodon-bd"/>
</dbReference>
<dbReference type="SUPFAM" id="SSF47323">
    <property type="entry name" value="Anticodon-binding domain of a subclass of class I aminoacyl-tRNA synthetases"/>
    <property type="match status" value="1"/>
</dbReference>
<dbReference type="InterPro" id="IPR015273">
    <property type="entry name" value="Cys-tRNA-synt_Ia_DALR"/>
</dbReference>
<keyword evidence="5" id="KW-0547">Nucleotide-binding</keyword>
<evidence type="ECO:0000256" key="3">
    <source>
        <dbReference type="ARBA" id="ARBA00022598"/>
    </source>
</evidence>
<dbReference type="InterPro" id="IPR024909">
    <property type="entry name" value="Cys-tRNA/MSH_ligase"/>
</dbReference>
<organism evidence="10 11">
    <name type="scientific">Parathielavia hyrcaniae</name>
    <dbReference type="NCBI Taxonomy" id="113614"/>
    <lineage>
        <taxon>Eukaryota</taxon>
        <taxon>Fungi</taxon>
        <taxon>Dikarya</taxon>
        <taxon>Ascomycota</taxon>
        <taxon>Pezizomycotina</taxon>
        <taxon>Sordariomycetes</taxon>
        <taxon>Sordariomycetidae</taxon>
        <taxon>Sordariales</taxon>
        <taxon>Chaetomiaceae</taxon>
        <taxon>Parathielavia</taxon>
    </lineage>
</organism>
<dbReference type="GO" id="GO:0046872">
    <property type="term" value="F:metal ion binding"/>
    <property type="evidence" value="ECO:0007669"/>
    <property type="project" value="UniProtKB-KW"/>
</dbReference>
<keyword evidence="3" id="KW-0436">Ligase</keyword>
<dbReference type="PANTHER" id="PTHR10890">
    <property type="entry name" value="CYSTEINYL-TRNA SYNTHETASE"/>
    <property type="match status" value="1"/>
</dbReference>
<dbReference type="AlphaFoldDB" id="A0AAN6PU01"/>
<proteinExistence type="predicted"/>
<evidence type="ECO:0000313" key="10">
    <source>
        <dbReference type="EMBL" id="KAK4097026.1"/>
    </source>
</evidence>
<accession>A0AAN6PU01</accession>
<gene>
    <name evidence="10" type="ORF">N658DRAFT_518904</name>
</gene>
<dbReference type="SMART" id="SM00840">
    <property type="entry name" value="DALR_2"/>
    <property type="match status" value="1"/>
</dbReference>
<evidence type="ECO:0000259" key="9">
    <source>
        <dbReference type="SMART" id="SM00840"/>
    </source>
</evidence>
<dbReference type="GO" id="GO:0005737">
    <property type="term" value="C:cytoplasm"/>
    <property type="evidence" value="ECO:0007669"/>
    <property type="project" value="UniProtKB-SubCell"/>
</dbReference>
<dbReference type="SUPFAM" id="SSF52374">
    <property type="entry name" value="Nucleotidylyl transferase"/>
    <property type="match status" value="1"/>
</dbReference>
<comment type="caution">
    <text evidence="10">The sequence shown here is derived from an EMBL/GenBank/DDBJ whole genome shotgun (WGS) entry which is preliminary data.</text>
</comment>
<keyword evidence="4" id="KW-0479">Metal-binding</keyword>
<dbReference type="FunFam" id="3.40.50.620:FF:000186">
    <property type="entry name" value="Putative Cysteinyl-tRNA synthetase"/>
    <property type="match status" value="1"/>
</dbReference>
<dbReference type="GO" id="GO:0006423">
    <property type="term" value="P:cysteinyl-tRNA aminoacylation"/>
    <property type="evidence" value="ECO:0007669"/>
    <property type="project" value="InterPro"/>
</dbReference>
<comment type="cofactor">
    <cofactor evidence="1">
        <name>Zn(2+)</name>
        <dbReference type="ChEBI" id="CHEBI:29105"/>
    </cofactor>
</comment>
<dbReference type="Pfam" id="PF01406">
    <property type="entry name" value="tRNA-synt_1e"/>
    <property type="match status" value="1"/>
</dbReference>
<sequence length="837" mass="93755">MEYVDSRALNECWGALGVETIEDIASQLRGYFVQLRGLPSPDARFGSLEKGPLRDGLFMTEDELPEYSGPLNSESEVVEALLLKLKRDAEGYEAERAAFYRRVLPCLPPWIPPQVQPDTRLPRLKVYNSLTRSKDDFVPVDPTGKVVTGYACGPTVYEDAHLGHARNYVSTDIIRRILKDYFGFHNIPLLPSDTSPETFFKAVDKAYRDKADSPPPADTATAQQAQAVPTVADLLLRTHIATVRSAADALQAPGTLSEFFAKTDDVLLPFLDSLHGAAMDSNEHQIYLELTRKLEGRFFENMDALNVLRPDHLTRVTEYVPQIVRFVERIVANGFGYATLDGSVYFDIDSFEKAGHSYARLEPWNKNDSALQADGEDSLSRGKSMKRSENHFALWKASKPGEPAWSSPWGLGRPKWHIECSTITSEVVGKTMDIHSGGVDLRFPHHNNELAQSEAYWSTPGCRVQWTNYFVHMGQLRIRGLKMSKSLKNYTTIRSVLSQNEWSARSLRICFLLMPWQDGVEVTDELRKAVVGWEGKLNNFFLKSLDIWENSESRTQATKQEPSTADQQLLMALDKAKTDFDAALCDSFNTAAAMRILSDLVTEANSVETLFPHTVISLAQWVTRIVTIFGLDPEADLSNPGRIGWSALDIPAPAKPYVIPASQLRDRIRTLACSAGPSSSQSYNEVLQQFRTDIKALAARQAPAKDLLALCDQLRDVHLWNLGIYLEDRSAPLPALVRPLDKLLVEARAELLVEARAEQESAGAARAQARREQEAREAEAERELRERAKVDPGNEDGIPTVDAAGNAVSKKKRKKLVKEWLKQKARYEEWLRTQQAG</sequence>
<evidence type="ECO:0000256" key="2">
    <source>
        <dbReference type="ARBA" id="ARBA00004496"/>
    </source>
</evidence>
<dbReference type="EMBL" id="MU863688">
    <property type="protein sequence ID" value="KAK4097026.1"/>
    <property type="molecule type" value="Genomic_DNA"/>
</dbReference>
<evidence type="ECO:0000313" key="11">
    <source>
        <dbReference type="Proteomes" id="UP001305647"/>
    </source>
</evidence>
<dbReference type="Gene3D" id="1.20.120.1910">
    <property type="entry name" value="Cysteine-tRNA ligase, C-terminal anti-codon recognition domain"/>
    <property type="match status" value="1"/>
</dbReference>
<reference evidence="10" key="1">
    <citation type="journal article" date="2023" name="Mol. Phylogenet. Evol.">
        <title>Genome-scale phylogeny and comparative genomics of the fungal order Sordariales.</title>
        <authorList>
            <person name="Hensen N."/>
            <person name="Bonometti L."/>
            <person name="Westerberg I."/>
            <person name="Brannstrom I.O."/>
            <person name="Guillou S."/>
            <person name="Cros-Aarteil S."/>
            <person name="Calhoun S."/>
            <person name="Haridas S."/>
            <person name="Kuo A."/>
            <person name="Mondo S."/>
            <person name="Pangilinan J."/>
            <person name="Riley R."/>
            <person name="LaButti K."/>
            <person name="Andreopoulos B."/>
            <person name="Lipzen A."/>
            <person name="Chen C."/>
            <person name="Yan M."/>
            <person name="Daum C."/>
            <person name="Ng V."/>
            <person name="Clum A."/>
            <person name="Steindorff A."/>
            <person name="Ohm R.A."/>
            <person name="Martin F."/>
            <person name="Silar P."/>
            <person name="Natvig D.O."/>
            <person name="Lalanne C."/>
            <person name="Gautier V."/>
            <person name="Ament-Velasquez S.L."/>
            <person name="Kruys A."/>
            <person name="Hutchinson M.I."/>
            <person name="Powell A.J."/>
            <person name="Barry K."/>
            <person name="Miller A.N."/>
            <person name="Grigoriev I.V."/>
            <person name="Debuchy R."/>
            <person name="Gladieux P."/>
            <person name="Hiltunen Thoren M."/>
            <person name="Johannesson H."/>
        </authorList>
    </citation>
    <scope>NUCLEOTIDE SEQUENCE</scope>
    <source>
        <strain evidence="10">CBS 757.83</strain>
    </source>
</reference>
<dbReference type="Gene3D" id="3.40.50.620">
    <property type="entry name" value="HUPs"/>
    <property type="match status" value="1"/>
</dbReference>
<keyword evidence="11" id="KW-1185">Reference proteome</keyword>
<keyword evidence="6" id="KW-0862">Zinc</keyword>
<feature type="domain" description="Cysteinyl-tRNA synthetase class Ia DALR" evidence="9">
    <location>
        <begin position="579"/>
        <end position="637"/>
    </location>
</feature>
<evidence type="ECO:0000256" key="4">
    <source>
        <dbReference type="ARBA" id="ARBA00022723"/>
    </source>
</evidence>
<feature type="compositionally biased region" description="Basic and acidic residues" evidence="8">
    <location>
        <begin position="769"/>
        <end position="792"/>
    </location>
</feature>
<dbReference type="Proteomes" id="UP001305647">
    <property type="component" value="Unassembled WGS sequence"/>
</dbReference>
<dbReference type="PRINTS" id="PR00983">
    <property type="entry name" value="TRNASYNTHCYS"/>
</dbReference>
<feature type="region of interest" description="Disordered" evidence="8">
    <location>
        <begin position="762"/>
        <end position="805"/>
    </location>
</feature>
<dbReference type="GO" id="GO:0005524">
    <property type="term" value="F:ATP binding"/>
    <property type="evidence" value="ECO:0007669"/>
    <property type="project" value="UniProtKB-KW"/>
</dbReference>
<evidence type="ECO:0000256" key="8">
    <source>
        <dbReference type="SAM" id="MobiDB-lite"/>
    </source>
</evidence>
<evidence type="ECO:0000256" key="6">
    <source>
        <dbReference type="ARBA" id="ARBA00022833"/>
    </source>
</evidence>
<comment type="subcellular location">
    <subcellularLocation>
        <location evidence="2">Cytoplasm</location>
    </subcellularLocation>
</comment>
<protein>
    <recommendedName>
        <fullName evidence="9">Cysteinyl-tRNA synthetase class Ia DALR domain-containing protein</fullName>
    </recommendedName>
</protein>
<dbReference type="InterPro" id="IPR032678">
    <property type="entry name" value="tRNA-synt_1_cat_dom"/>
</dbReference>
<reference evidence="10" key="2">
    <citation type="submission" date="2023-05" db="EMBL/GenBank/DDBJ databases">
        <authorList>
            <consortium name="Lawrence Berkeley National Laboratory"/>
            <person name="Steindorff A."/>
            <person name="Hensen N."/>
            <person name="Bonometti L."/>
            <person name="Westerberg I."/>
            <person name="Brannstrom I.O."/>
            <person name="Guillou S."/>
            <person name="Cros-Aarteil S."/>
            <person name="Calhoun S."/>
            <person name="Haridas S."/>
            <person name="Kuo A."/>
            <person name="Mondo S."/>
            <person name="Pangilinan J."/>
            <person name="Riley R."/>
            <person name="Labutti K."/>
            <person name="Andreopoulos B."/>
            <person name="Lipzen A."/>
            <person name="Chen C."/>
            <person name="Yanf M."/>
            <person name="Daum C."/>
            <person name="Ng V."/>
            <person name="Clum A."/>
            <person name="Ohm R."/>
            <person name="Martin F."/>
            <person name="Silar P."/>
            <person name="Natvig D."/>
            <person name="Lalanne C."/>
            <person name="Gautier V."/>
            <person name="Ament-Velasquez S.L."/>
            <person name="Kruys A."/>
            <person name="Hutchinson M.I."/>
            <person name="Powell A.J."/>
            <person name="Barry K."/>
            <person name="Miller A.N."/>
            <person name="Grigoriev I.V."/>
            <person name="Debuchy R."/>
            <person name="Gladieux P."/>
            <person name="Thoren M.H."/>
            <person name="Johannesson H."/>
        </authorList>
    </citation>
    <scope>NUCLEOTIDE SEQUENCE</scope>
    <source>
        <strain evidence="10">CBS 757.83</strain>
    </source>
</reference>
<evidence type="ECO:0000256" key="1">
    <source>
        <dbReference type="ARBA" id="ARBA00001947"/>
    </source>
</evidence>
<keyword evidence="7" id="KW-0067">ATP-binding</keyword>